<reference evidence="2 3" key="1">
    <citation type="journal article" date="2017" name="Mol. Ecol.">
        <title>Comparative and population genomic landscape of Phellinus noxius: A hypervariable fungus causing root rot in trees.</title>
        <authorList>
            <person name="Chung C.L."/>
            <person name="Lee T.J."/>
            <person name="Akiba M."/>
            <person name="Lee H.H."/>
            <person name="Kuo T.H."/>
            <person name="Liu D."/>
            <person name="Ke H.M."/>
            <person name="Yokoi T."/>
            <person name="Roa M.B."/>
            <person name="Lu M.J."/>
            <person name="Chang Y.Y."/>
            <person name="Ann P.J."/>
            <person name="Tsai J.N."/>
            <person name="Chen C.Y."/>
            <person name="Tzean S.S."/>
            <person name="Ota Y."/>
            <person name="Hattori T."/>
            <person name="Sahashi N."/>
            <person name="Liou R.F."/>
            <person name="Kikuchi T."/>
            <person name="Tsai I.J."/>
        </authorList>
    </citation>
    <scope>NUCLEOTIDE SEQUENCE [LARGE SCALE GENOMIC DNA]</scope>
    <source>
        <strain evidence="2 3">FFPRI411160</strain>
    </source>
</reference>
<feature type="compositionally biased region" description="Acidic residues" evidence="1">
    <location>
        <begin position="151"/>
        <end position="160"/>
    </location>
</feature>
<dbReference type="Proteomes" id="UP000217199">
    <property type="component" value="Unassembled WGS sequence"/>
</dbReference>
<dbReference type="InParanoid" id="A0A286UX94"/>
<organism evidence="2 3">
    <name type="scientific">Pyrrhoderma noxium</name>
    <dbReference type="NCBI Taxonomy" id="2282107"/>
    <lineage>
        <taxon>Eukaryota</taxon>
        <taxon>Fungi</taxon>
        <taxon>Dikarya</taxon>
        <taxon>Basidiomycota</taxon>
        <taxon>Agaricomycotina</taxon>
        <taxon>Agaricomycetes</taxon>
        <taxon>Hymenochaetales</taxon>
        <taxon>Hymenochaetaceae</taxon>
        <taxon>Pyrrhoderma</taxon>
    </lineage>
</organism>
<feature type="compositionally biased region" description="Low complexity" evidence="1">
    <location>
        <begin position="73"/>
        <end position="86"/>
    </location>
</feature>
<gene>
    <name evidence="2" type="ORF">PNOK_0125600</name>
</gene>
<evidence type="ECO:0000313" key="2">
    <source>
        <dbReference type="EMBL" id="PAV24188.1"/>
    </source>
</evidence>
<comment type="caution">
    <text evidence="2">The sequence shown here is derived from an EMBL/GenBank/DDBJ whole genome shotgun (WGS) entry which is preliminary data.</text>
</comment>
<protein>
    <submittedName>
        <fullName evidence="2">Uncharacterized protein</fullName>
    </submittedName>
</protein>
<proteinExistence type="predicted"/>
<keyword evidence="3" id="KW-1185">Reference proteome</keyword>
<feature type="region of interest" description="Disordered" evidence="1">
    <location>
        <begin position="38"/>
        <end position="86"/>
    </location>
</feature>
<evidence type="ECO:0000256" key="1">
    <source>
        <dbReference type="SAM" id="MobiDB-lite"/>
    </source>
</evidence>
<name>A0A286UX94_9AGAM</name>
<evidence type="ECO:0000313" key="3">
    <source>
        <dbReference type="Proteomes" id="UP000217199"/>
    </source>
</evidence>
<feature type="region of interest" description="Disordered" evidence="1">
    <location>
        <begin position="127"/>
        <end position="160"/>
    </location>
</feature>
<feature type="compositionally biased region" description="Low complexity" evidence="1">
    <location>
        <begin position="129"/>
        <end position="150"/>
    </location>
</feature>
<sequence>MTGYNPRYDDDNSLDEEDLVANQSNPGLYIISDLDLSTSNGVKTKGTGETTSILETTQTPKTETSSHPRSHLSSATITTATTTTTSAKTTEINNLEVESQRKKCSGSLSAPMLKPSILLLVNGNKDNDTIATTTSASADDGTTAATNNDDNANDVEMSDE</sequence>
<dbReference type="AlphaFoldDB" id="A0A286UX94"/>
<dbReference type="EMBL" id="NBII01000001">
    <property type="protein sequence ID" value="PAV24188.1"/>
    <property type="molecule type" value="Genomic_DNA"/>
</dbReference>
<feature type="compositionally biased region" description="Polar residues" evidence="1">
    <location>
        <begin position="38"/>
        <end position="67"/>
    </location>
</feature>
<feature type="region of interest" description="Disordered" evidence="1">
    <location>
        <begin position="1"/>
        <end position="21"/>
    </location>
</feature>
<accession>A0A286UX94</accession>